<name>A0AAV3ZWI9_9GAST</name>
<keyword evidence="6" id="KW-1185">Reference proteome</keyword>
<evidence type="ECO:0000313" key="6">
    <source>
        <dbReference type="Proteomes" id="UP000735302"/>
    </source>
</evidence>
<gene>
    <name evidence="5" type="ORF">PoB_002983100</name>
</gene>
<dbReference type="Gene3D" id="3.30.1330.120">
    <property type="entry name" value="2-methylcitrate dehydratase PrpD"/>
    <property type="match status" value="1"/>
</dbReference>
<comment type="caution">
    <text evidence="5">The sequence shown here is derived from an EMBL/GenBank/DDBJ whole genome shotgun (WGS) entry which is preliminary data.</text>
</comment>
<dbReference type="Gene3D" id="1.10.4100.10">
    <property type="entry name" value="2-methylcitrate dehydratase PrpD"/>
    <property type="match status" value="1"/>
</dbReference>
<dbReference type="InterPro" id="IPR045336">
    <property type="entry name" value="MmgE_PrpD_N"/>
</dbReference>
<sequence>MLSANLSSRAFSGCGSMSASTIRQLNTFTQRQALCPSLNNTATHDGFSEQKIVQSGEVSQRSYSSSTATTSEDLSLTSTDNKRFSHTAAQALPKSLPAMSVTSWISDVASRTMRQHLSDITVHRSKRMLLDTLGVGVLGADTEISRQFTRATFMLGQGGGAKQSEGGAGKRGCRVGGTGAVLWGSRSTRASPVTAAYLNGVSVHSMDMDDTWHPATHPSGPTLPAVLALAETLQHDSAGSVGVSLEDVLVAYNVGIQVQGLLLRSAKSACNIPSRFHPPAVVGVMGSAAACANLMGLGPAKCRAALGIAASNAGAPMANAGTTTKPLHAGKAARAGLEAAFLADQGIEGNPNILDMPSGFGAFYEDFDPEALLAENASNSEFLLHHQDIALKRFPAHLGMHWTIDAAMSVRANLAEDASVPLDLTNINKILIRAPPSKYINRPLPASEHEARHSFQFNACTALLDGQVIPASYHDSARTRPELLNLLSKTEIETPEDNHASFNEMYVEVCLFLKDGSEVKGRCDTPYGHWRNPLSDADVVRKFERNTAVLPHQSRQEIVRLVQDMSPKVKATELTQLLHAY</sequence>
<proteinExistence type="inferred from homology"/>
<dbReference type="InterPro" id="IPR042188">
    <property type="entry name" value="MmgE/PrpD_sf_2"/>
</dbReference>
<organism evidence="5 6">
    <name type="scientific">Plakobranchus ocellatus</name>
    <dbReference type="NCBI Taxonomy" id="259542"/>
    <lineage>
        <taxon>Eukaryota</taxon>
        <taxon>Metazoa</taxon>
        <taxon>Spiralia</taxon>
        <taxon>Lophotrochozoa</taxon>
        <taxon>Mollusca</taxon>
        <taxon>Gastropoda</taxon>
        <taxon>Heterobranchia</taxon>
        <taxon>Euthyneura</taxon>
        <taxon>Panpulmonata</taxon>
        <taxon>Sacoglossa</taxon>
        <taxon>Placobranchoidea</taxon>
        <taxon>Plakobranchidae</taxon>
        <taxon>Plakobranchus</taxon>
    </lineage>
</organism>
<dbReference type="EMBL" id="BLXT01003724">
    <property type="protein sequence ID" value="GFO03326.1"/>
    <property type="molecule type" value="Genomic_DNA"/>
</dbReference>
<dbReference type="FunFam" id="1.10.4100.10:FF:000002">
    <property type="entry name" value="Aconitate decarboxylase 1"/>
    <property type="match status" value="1"/>
</dbReference>
<dbReference type="Pfam" id="PF03972">
    <property type="entry name" value="MmgE_PrpD_N"/>
    <property type="match status" value="1"/>
</dbReference>
<feature type="domain" description="MmgE/PrpD N-terminal" evidence="3">
    <location>
        <begin position="105"/>
        <end position="365"/>
    </location>
</feature>
<evidence type="ECO:0000256" key="2">
    <source>
        <dbReference type="SAM" id="MobiDB-lite"/>
    </source>
</evidence>
<protein>
    <submittedName>
        <fullName evidence="5">Cis-aconitate decarboxylase</fullName>
    </submittedName>
</protein>
<feature type="compositionally biased region" description="Polar residues" evidence="2">
    <location>
        <begin position="51"/>
        <end position="63"/>
    </location>
</feature>
<dbReference type="InterPro" id="IPR045337">
    <property type="entry name" value="MmgE_PrpD_C"/>
</dbReference>
<dbReference type="PANTHER" id="PTHR16943:SF8">
    <property type="entry name" value="2-METHYLCITRATE DEHYDRATASE"/>
    <property type="match status" value="1"/>
</dbReference>
<dbReference type="InterPro" id="IPR036148">
    <property type="entry name" value="MmgE/PrpD_sf"/>
</dbReference>
<feature type="domain" description="MmgE/PrpD C-terminal" evidence="4">
    <location>
        <begin position="394"/>
        <end position="562"/>
    </location>
</feature>
<dbReference type="PANTHER" id="PTHR16943">
    <property type="entry name" value="2-METHYLCITRATE DEHYDRATASE-RELATED"/>
    <property type="match status" value="1"/>
</dbReference>
<comment type="similarity">
    <text evidence="1">Belongs to the PrpD family.</text>
</comment>
<dbReference type="GO" id="GO:0016829">
    <property type="term" value="F:lyase activity"/>
    <property type="evidence" value="ECO:0007669"/>
    <property type="project" value="InterPro"/>
</dbReference>
<dbReference type="Pfam" id="PF19305">
    <property type="entry name" value="MmgE_PrpD_C"/>
    <property type="match status" value="1"/>
</dbReference>
<dbReference type="AlphaFoldDB" id="A0AAV3ZWI9"/>
<evidence type="ECO:0000256" key="1">
    <source>
        <dbReference type="ARBA" id="ARBA00006174"/>
    </source>
</evidence>
<accession>A0AAV3ZWI9</accession>
<dbReference type="InterPro" id="IPR042183">
    <property type="entry name" value="MmgE/PrpD_sf_1"/>
</dbReference>
<feature type="compositionally biased region" description="Low complexity" evidence="2">
    <location>
        <begin position="64"/>
        <end position="78"/>
    </location>
</feature>
<reference evidence="5 6" key="1">
    <citation type="journal article" date="2021" name="Elife">
        <title>Chloroplast acquisition without the gene transfer in kleptoplastic sea slugs, Plakobranchus ocellatus.</title>
        <authorList>
            <person name="Maeda T."/>
            <person name="Takahashi S."/>
            <person name="Yoshida T."/>
            <person name="Shimamura S."/>
            <person name="Takaki Y."/>
            <person name="Nagai Y."/>
            <person name="Toyoda A."/>
            <person name="Suzuki Y."/>
            <person name="Arimoto A."/>
            <person name="Ishii H."/>
            <person name="Satoh N."/>
            <person name="Nishiyama T."/>
            <person name="Hasebe M."/>
            <person name="Maruyama T."/>
            <person name="Minagawa J."/>
            <person name="Obokata J."/>
            <person name="Shigenobu S."/>
        </authorList>
    </citation>
    <scope>NUCLEOTIDE SEQUENCE [LARGE SCALE GENOMIC DNA]</scope>
</reference>
<dbReference type="InterPro" id="IPR005656">
    <property type="entry name" value="MmgE_PrpD"/>
</dbReference>
<feature type="region of interest" description="Disordered" evidence="2">
    <location>
        <begin position="46"/>
        <end position="78"/>
    </location>
</feature>
<evidence type="ECO:0000259" key="4">
    <source>
        <dbReference type="Pfam" id="PF19305"/>
    </source>
</evidence>
<evidence type="ECO:0000313" key="5">
    <source>
        <dbReference type="EMBL" id="GFO03326.1"/>
    </source>
</evidence>
<dbReference type="SUPFAM" id="SSF103378">
    <property type="entry name" value="2-methylcitrate dehydratase PrpD"/>
    <property type="match status" value="1"/>
</dbReference>
<evidence type="ECO:0000259" key="3">
    <source>
        <dbReference type="Pfam" id="PF03972"/>
    </source>
</evidence>
<dbReference type="Proteomes" id="UP000735302">
    <property type="component" value="Unassembled WGS sequence"/>
</dbReference>